<feature type="binding site" evidence="10">
    <location>
        <begin position="43"/>
        <end position="46"/>
    </location>
    <ligand>
        <name>L-cysteinyl-5'-AMP</name>
        <dbReference type="ChEBI" id="CHEBI:144924"/>
    </ligand>
</feature>
<name>A0A846WL36_9ACTN</name>
<keyword evidence="6 10" id="KW-0547">Nucleotide-binding</keyword>
<dbReference type="SUPFAM" id="SSF52374">
    <property type="entry name" value="Nucleotidylyl transferase"/>
    <property type="match status" value="1"/>
</dbReference>
<feature type="short sequence motif" description="'KMSKS' region" evidence="10">
    <location>
        <begin position="289"/>
        <end position="293"/>
    </location>
</feature>
<evidence type="ECO:0000256" key="10">
    <source>
        <dbReference type="HAMAP-Rule" id="MF_01697"/>
    </source>
</evidence>
<evidence type="ECO:0000256" key="8">
    <source>
        <dbReference type="ARBA" id="ARBA00022840"/>
    </source>
</evidence>
<feature type="binding site" evidence="10">
    <location>
        <position position="256"/>
    </location>
    <ligand>
        <name>Zn(2+)</name>
        <dbReference type="ChEBI" id="CHEBI:29105"/>
    </ligand>
</feature>
<dbReference type="PANTHER" id="PTHR10890:SF3">
    <property type="entry name" value="CYSTEINE--TRNA LIGASE, CYTOPLASMIC"/>
    <property type="match status" value="1"/>
</dbReference>
<dbReference type="GO" id="GO:0035446">
    <property type="term" value="F:cysteine-glucosaminylinositol ligase activity"/>
    <property type="evidence" value="ECO:0007669"/>
    <property type="project" value="UniProtKB-UniRule"/>
</dbReference>
<dbReference type="EMBL" id="JAAXPC010000006">
    <property type="protein sequence ID" value="NKY02375.1"/>
    <property type="molecule type" value="Genomic_DNA"/>
</dbReference>
<dbReference type="GO" id="GO:0010125">
    <property type="term" value="P:mycothiol biosynthetic process"/>
    <property type="evidence" value="ECO:0007669"/>
    <property type="project" value="UniProtKB-UniRule"/>
</dbReference>
<keyword evidence="5 10" id="KW-0479">Metal-binding</keyword>
<evidence type="ECO:0000259" key="11">
    <source>
        <dbReference type="Pfam" id="PF01406"/>
    </source>
</evidence>
<feature type="binding site" evidence="10">
    <location>
        <position position="231"/>
    </location>
    <ligand>
        <name>Zn(2+)</name>
        <dbReference type="ChEBI" id="CHEBI:29105"/>
    </ligand>
</feature>
<dbReference type="Pfam" id="PF01406">
    <property type="entry name" value="tRNA-synt_1e"/>
    <property type="match status" value="1"/>
</dbReference>
<dbReference type="NCBIfam" id="TIGR03447">
    <property type="entry name" value="mycothiol_MshC"/>
    <property type="match status" value="1"/>
</dbReference>
<keyword evidence="7 10" id="KW-0862">Zinc</keyword>
<comment type="subunit">
    <text evidence="3 10">Monomer.</text>
</comment>
<dbReference type="GO" id="GO:0005524">
    <property type="term" value="F:ATP binding"/>
    <property type="evidence" value="ECO:0007669"/>
    <property type="project" value="UniProtKB-KW"/>
</dbReference>
<evidence type="ECO:0000256" key="1">
    <source>
        <dbReference type="ARBA" id="ARBA00003679"/>
    </source>
</evidence>
<dbReference type="EC" id="6.3.1.13" evidence="10"/>
<protein>
    <recommendedName>
        <fullName evidence="10">L-cysteine:1D-myo-inositol 2-amino-2-deoxy-alpha-D-glucopyranoside ligase</fullName>
        <shortName evidence="10">L-Cys:GlcN-Ins ligase</shortName>
        <ecNumber evidence="10">6.3.1.13</ecNumber>
    </recommendedName>
    <alternativeName>
        <fullName evidence="10">Mycothiol ligase</fullName>
        <shortName evidence="10">MSH ligase</shortName>
    </alternativeName>
</protein>
<evidence type="ECO:0000256" key="3">
    <source>
        <dbReference type="ARBA" id="ARBA00011245"/>
    </source>
</evidence>
<feature type="binding site" evidence="10">
    <location>
        <position position="227"/>
    </location>
    <ligand>
        <name>L-cysteinyl-5'-AMP</name>
        <dbReference type="ChEBI" id="CHEBI:144924"/>
    </ligand>
</feature>
<comment type="cofactor">
    <cofactor evidence="10">
        <name>Zn(2+)</name>
        <dbReference type="ChEBI" id="CHEBI:29105"/>
    </cofactor>
    <text evidence="10">Binds 1 zinc ion per subunit.</text>
</comment>
<dbReference type="PRINTS" id="PR00983">
    <property type="entry name" value="TRNASYNTHCYS"/>
</dbReference>
<dbReference type="GO" id="GO:0006423">
    <property type="term" value="P:cysteinyl-tRNA aminoacylation"/>
    <property type="evidence" value="ECO:0007669"/>
    <property type="project" value="TreeGrafter"/>
</dbReference>
<dbReference type="CDD" id="cd00672">
    <property type="entry name" value="CysRS_core"/>
    <property type="match status" value="1"/>
</dbReference>
<dbReference type="Gene3D" id="1.20.120.640">
    <property type="entry name" value="Anticodon-binding domain of a subclass of class I aminoacyl-tRNA synthetases"/>
    <property type="match status" value="1"/>
</dbReference>
<proteinExistence type="inferred from homology"/>
<evidence type="ECO:0000256" key="6">
    <source>
        <dbReference type="ARBA" id="ARBA00022741"/>
    </source>
</evidence>
<feature type="domain" description="tRNA synthetases class I catalytic" evidence="11">
    <location>
        <begin position="38"/>
        <end position="325"/>
    </location>
</feature>
<sequence>MHSWPDPAVPAVPGAGPALRLFDTAGAAVRPVAPGPTATMYVCGITPYDATHLGHAATYLTFDMVNRVLRDQGHDVHYVQNITDVDDPLFERAERDGVDWRDLGSEQIQLFRDDMTALRVLPPRDYIGAMESVGEVVEMVGKLLASGAAYVVDDPEFPDVYFRIDATEQFGYESGYDRETMLRFFAERGGDPDRAGKRDRLDAVLWRAERPGEPAWDAPFGRGRPGWHIECSAIALNRLGIEFDIQGGGNDLIFPHHEFSAAHGEALTGSRRFARHYVHTGMVGLDGEKMSKSRGNLVFVSRLRAQGVDPAAIRLALLADHYRGDRMWTDAVLTIGAERLARWRRAVTGGKGPDATPVIERIRVHLADDLDTPKALDAVDGWCRDVEQGIGGDTAAPEALATAVDALLGVSLA</sequence>
<evidence type="ECO:0000256" key="5">
    <source>
        <dbReference type="ARBA" id="ARBA00022723"/>
    </source>
</evidence>
<evidence type="ECO:0000256" key="9">
    <source>
        <dbReference type="ARBA" id="ARBA00048350"/>
    </source>
</evidence>
<evidence type="ECO:0000313" key="13">
    <source>
        <dbReference type="Proteomes" id="UP000563898"/>
    </source>
</evidence>
<evidence type="ECO:0000256" key="2">
    <source>
        <dbReference type="ARBA" id="ARBA00007723"/>
    </source>
</evidence>
<dbReference type="InterPro" id="IPR017812">
    <property type="entry name" value="Mycothiol_ligase_MshC"/>
</dbReference>
<dbReference type="Gene3D" id="3.40.50.620">
    <property type="entry name" value="HUPs"/>
    <property type="match status" value="1"/>
</dbReference>
<keyword evidence="8 10" id="KW-0067">ATP-binding</keyword>
<dbReference type="PANTHER" id="PTHR10890">
    <property type="entry name" value="CYSTEINYL-TRNA SYNTHETASE"/>
    <property type="match status" value="1"/>
</dbReference>
<dbReference type="GO" id="GO:0005829">
    <property type="term" value="C:cytosol"/>
    <property type="evidence" value="ECO:0007669"/>
    <property type="project" value="TreeGrafter"/>
</dbReference>
<comment type="function">
    <text evidence="1 10">Catalyzes the ATP-dependent condensation of GlcN-Ins and L-cysteine to form L-Cys-GlcN-Ins.</text>
</comment>
<feature type="binding site" evidence="10">
    <location>
        <begin position="81"/>
        <end position="83"/>
    </location>
    <ligand>
        <name>L-cysteinyl-5'-AMP</name>
        <dbReference type="ChEBI" id="CHEBI:144924"/>
    </ligand>
</feature>
<reference evidence="12 13" key="1">
    <citation type="submission" date="2020-04" db="EMBL/GenBank/DDBJ databases">
        <title>MicrobeNet Type strains.</title>
        <authorList>
            <person name="Nicholson A.C."/>
        </authorList>
    </citation>
    <scope>NUCLEOTIDE SEQUENCE [LARGE SCALE GENOMIC DNA]</scope>
    <source>
        <strain evidence="12 13">ATCC BAA-14</strain>
    </source>
</reference>
<dbReference type="RefSeq" id="WP_006370141.1">
    <property type="nucleotide sequence ID" value="NZ_CP073075.1"/>
</dbReference>
<organism evidence="12 13">
    <name type="scientific">Gordonia polyisoprenivorans</name>
    <dbReference type="NCBI Taxonomy" id="84595"/>
    <lineage>
        <taxon>Bacteria</taxon>
        <taxon>Bacillati</taxon>
        <taxon>Actinomycetota</taxon>
        <taxon>Actinomycetes</taxon>
        <taxon>Mycobacteriales</taxon>
        <taxon>Gordoniaceae</taxon>
        <taxon>Gordonia</taxon>
    </lineage>
</organism>
<dbReference type="HAMAP" id="MF_01697">
    <property type="entry name" value="MshC"/>
    <property type="match status" value="1"/>
</dbReference>
<evidence type="ECO:0000256" key="4">
    <source>
        <dbReference type="ARBA" id="ARBA00022598"/>
    </source>
</evidence>
<dbReference type="GO" id="GO:0008270">
    <property type="term" value="F:zinc ion binding"/>
    <property type="evidence" value="ECO:0007669"/>
    <property type="project" value="UniProtKB-UniRule"/>
</dbReference>
<feature type="short sequence motif" description="'ERGGDP' region" evidence="10">
    <location>
        <begin position="187"/>
        <end position="192"/>
    </location>
</feature>
<feature type="binding site" evidence="10">
    <location>
        <position position="43"/>
    </location>
    <ligand>
        <name>Zn(2+)</name>
        <dbReference type="ChEBI" id="CHEBI:29105"/>
    </ligand>
</feature>
<accession>A0A846WL36</accession>
<dbReference type="InterPro" id="IPR014729">
    <property type="entry name" value="Rossmann-like_a/b/a_fold"/>
</dbReference>
<feature type="binding site" evidence="10">
    <location>
        <position position="283"/>
    </location>
    <ligand>
        <name>L-cysteinyl-5'-AMP</name>
        <dbReference type="ChEBI" id="CHEBI:144924"/>
    </ligand>
</feature>
<dbReference type="InterPro" id="IPR024909">
    <property type="entry name" value="Cys-tRNA/MSH_ligase"/>
</dbReference>
<gene>
    <name evidence="10 12" type="primary">mshC</name>
    <name evidence="12" type="ORF">HGA05_12375</name>
</gene>
<comment type="similarity">
    <text evidence="2 10">Belongs to the class-I aminoacyl-tRNA synthetase family. MshC subfamily.</text>
</comment>
<dbReference type="Proteomes" id="UP000563898">
    <property type="component" value="Unassembled WGS sequence"/>
</dbReference>
<dbReference type="FunFam" id="3.40.50.620:FF:000134">
    <property type="entry name" value="L-cysteine:1D-myo-inositol 2-amino-2-deoxy-alpha-D-glucopyranoside ligase"/>
    <property type="match status" value="1"/>
</dbReference>
<dbReference type="GO" id="GO:0004817">
    <property type="term" value="F:cysteine-tRNA ligase activity"/>
    <property type="evidence" value="ECO:0007669"/>
    <property type="project" value="TreeGrafter"/>
</dbReference>
<feature type="binding site" evidence="10">
    <location>
        <position position="58"/>
    </location>
    <ligand>
        <name>L-cysteinyl-5'-AMP</name>
        <dbReference type="ChEBI" id="CHEBI:144924"/>
    </ligand>
</feature>
<feature type="binding site" evidence="10">
    <location>
        <begin position="249"/>
        <end position="251"/>
    </location>
    <ligand>
        <name>L-cysteinyl-5'-AMP</name>
        <dbReference type="ChEBI" id="CHEBI:144924"/>
    </ligand>
</feature>
<comment type="catalytic activity">
    <reaction evidence="9 10">
        <text>1D-myo-inositol 2-amino-2-deoxy-alpha-D-glucopyranoside + L-cysteine + ATP = 1D-myo-inositol 2-(L-cysteinylamino)-2-deoxy-alpha-D-glucopyranoside + AMP + diphosphate + H(+)</text>
        <dbReference type="Rhea" id="RHEA:26176"/>
        <dbReference type="ChEBI" id="CHEBI:15378"/>
        <dbReference type="ChEBI" id="CHEBI:30616"/>
        <dbReference type="ChEBI" id="CHEBI:33019"/>
        <dbReference type="ChEBI" id="CHEBI:35235"/>
        <dbReference type="ChEBI" id="CHEBI:58886"/>
        <dbReference type="ChEBI" id="CHEBI:58887"/>
        <dbReference type="ChEBI" id="CHEBI:456215"/>
        <dbReference type="EC" id="6.3.1.13"/>
    </reaction>
</comment>
<feature type="short sequence motif" description="'HIGH' region" evidence="10">
    <location>
        <begin position="45"/>
        <end position="55"/>
    </location>
</feature>
<dbReference type="InterPro" id="IPR032678">
    <property type="entry name" value="tRNA-synt_1_cat_dom"/>
</dbReference>
<dbReference type="AlphaFoldDB" id="A0A846WL36"/>
<evidence type="ECO:0000256" key="7">
    <source>
        <dbReference type="ARBA" id="ARBA00022833"/>
    </source>
</evidence>
<dbReference type="OMA" id="HAWPASE"/>
<dbReference type="GeneID" id="90159425"/>
<comment type="caution">
    <text evidence="12">The sequence shown here is derived from an EMBL/GenBank/DDBJ whole genome shotgun (WGS) entry which is preliminary data.</text>
</comment>
<evidence type="ECO:0000313" key="12">
    <source>
        <dbReference type="EMBL" id="NKY02375.1"/>
    </source>
</evidence>
<keyword evidence="4 10" id="KW-0436">Ligase</keyword>